<comment type="caution">
    <text evidence="1">The sequence shown here is derived from an EMBL/GenBank/DDBJ whole genome shotgun (WGS) entry which is preliminary data.</text>
</comment>
<sequence length="452" mass="51278">MATLHSLGIDRDLWVHFASELESRPGYSRLESPWREYTAVELSKWVLSRIRVDELWQSSMTPQPRIRSLGSEFELKITQKKLLPGGRWLLGVHPFEAQMYSVDLESPDPSPQLFINVECAEIEPRFLWKYWVDKSQPRLTLRVAFFQLPHADWSQTQIPIDIFDVELEGHGADAKLRSRLISTFRHSITGRHMVCCLDGEYYVEVRRDIVSTLTVVKYCDGGQPINPDLIIPRTIVIGPPRFSSVHILWGTHIVILTRDRIHVYSMDQFSSGSPPTNLDDTPPVHSIVTWTALGAGLRMLPNPLSKAPSIHHDNSSEPLILDDAARFTFASGDYIWGIHIPRDLKITPQLLKVTNLPVSSYSRFGMGHRHSIFVNLDSIVAIRHEKWNDPGAGSCAEIEIESLLSDDWVSVGRDSIGYCEELGRIVLIASRKPFREPIPSNLVTELLVIDLV</sequence>
<evidence type="ECO:0000313" key="1">
    <source>
        <dbReference type="EMBL" id="KAF5353247.1"/>
    </source>
</evidence>
<dbReference type="Proteomes" id="UP000559027">
    <property type="component" value="Unassembled WGS sequence"/>
</dbReference>
<dbReference type="EMBL" id="JAACJO010000010">
    <property type="protein sequence ID" value="KAF5353247.1"/>
    <property type="molecule type" value="Genomic_DNA"/>
</dbReference>
<gene>
    <name evidence="1" type="ORF">D9756_008019</name>
</gene>
<protein>
    <submittedName>
        <fullName evidence="1">Uncharacterized protein</fullName>
    </submittedName>
</protein>
<dbReference type="AlphaFoldDB" id="A0A8H5FYC3"/>
<organism evidence="1 2">
    <name type="scientific">Leucocoprinus leucothites</name>
    <dbReference type="NCBI Taxonomy" id="201217"/>
    <lineage>
        <taxon>Eukaryota</taxon>
        <taxon>Fungi</taxon>
        <taxon>Dikarya</taxon>
        <taxon>Basidiomycota</taxon>
        <taxon>Agaricomycotina</taxon>
        <taxon>Agaricomycetes</taxon>
        <taxon>Agaricomycetidae</taxon>
        <taxon>Agaricales</taxon>
        <taxon>Agaricineae</taxon>
        <taxon>Agaricaceae</taxon>
        <taxon>Leucocoprinus</taxon>
    </lineage>
</organism>
<dbReference type="OrthoDB" id="2885124at2759"/>
<keyword evidence="2" id="KW-1185">Reference proteome</keyword>
<proteinExistence type="predicted"/>
<reference evidence="1 2" key="1">
    <citation type="journal article" date="2020" name="ISME J.">
        <title>Uncovering the hidden diversity of litter-decomposition mechanisms in mushroom-forming fungi.</title>
        <authorList>
            <person name="Floudas D."/>
            <person name="Bentzer J."/>
            <person name="Ahren D."/>
            <person name="Johansson T."/>
            <person name="Persson P."/>
            <person name="Tunlid A."/>
        </authorList>
    </citation>
    <scope>NUCLEOTIDE SEQUENCE [LARGE SCALE GENOMIC DNA]</scope>
    <source>
        <strain evidence="1 2">CBS 146.42</strain>
    </source>
</reference>
<name>A0A8H5FYC3_9AGAR</name>
<evidence type="ECO:0000313" key="2">
    <source>
        <dbReference type="Proteomes" id="UP000559027"/>
    </source>
</evidence>
<accession>A0A8H5FYC3</accession>